<dbReference type="Proteomes" id="UP000280726">
    <property type="component" value="Unassembled WGS sequence"/>
</dbReference>
<reference evidence="3 4" key="1">
    <citation type="submission" date="2018-11" db="EMBL/GenBank/DDBJ databases">
        <title>Sequencing the genomes of 1000 actinobacteria strains.</title>
        <authorList>
            <person name="Klenk H.-P."/>
        </authorList>
    </citation>
    <scope>NUCLEOTIDE SEQUENCE [LARGE SCALE GENOMIC DNA]</scope>
    <source>
        <strain evidence="3 4">DSM 14418</strain>
    </source>
</reference>
<feature type="transmembrane region" description="Helical" evidence="2">
    <location>
        <begin position="73"/>
        <end position="96"/>
    </location>
</feature>
<keyword evidence="4" id="KW-1185">Reference proteome</keyword>
<keyword evidence="2" id="KW-1133">Transmembrane helix</keyword>
<organism evidence="3 4">
    <name type="scientific">Georgenia muralis</name>
    <dbReference type="NCBI Taxonomy" id="154117"/>
    <lineage>
        <taxon>Bacteria</taxon>
        <taxon>Bacillati</taxon>
        <taxon>Actinomycetota</taxon>
        <taxon>Actinomycetes</taxon>
        <taxon>Micrococcales</taxon>
        <taxon>Bogoriellaceae</taxon>
        <taxon>Georgenia</taxon>
    </lineage>
</organism>
<evidence type="ECO:0000256" key="1">
    <source>
        <dbReference type="SAM" id="MobiDB-lite"/>
    </source>
</evidence>
<accession>A0A3N4Z9B9</accession>
<protein>
    <submittedName>
        <fullName evidence="3">Uncharacterized protein</fullName>
    </submittedName>
</protein>
<feature type="transmembrane region" description="Helical" evidence="2">
    <location>
        <begin position="102"/>
        <end position="125"/>
    </location>
</feature>
<comment type="caution">
    <text evidence="3">The sequence shown here is derived from an EMBL/GenBank/DDBJ whole genome shotgun (WGS) entry which is preliminary data.</text>
</comment>
<gene>
    <name evidence="3" type="ORF">EDD32_3403</name>
</gene>
<evidence type="ECO:0000256" key="2">
    <source>
        <dbReference type="SAM" id="Phobius"/>
    </source>
</evidence>
<dbReference type="EMBL" id="RKRA01000001">
    <property type="protein sequence ID" value="RPF28857.1"/>
    <property type="molecule type" value="Genomic_DNA"/>
</dbReference>
<dbReference type="RefSeq" id="WP_123919371.1">
    <property type="nucleotide sequence ID" value="NZ_RKRA01000001.1"/>
</dbReference>
<evidence type="ECO:0000313" key="4">
    <source>
        <dbReference type="Proteomes" id="UP000280726"/>
    </source>
</evidence>
<feature type="region of interest" description="Disordered" evidence="1">
    <location>
        <begin position="143"/>
        <end position="203"/>
    </location>
</feature>
<name>A0A3N4Z9B9_9MICO</name>
<dbReference type="AlphaFoldDB" id="A0A3N4Z9B9"/>
<evidence type="ECO:0000313" key="3">
    <source>
        <dbReference type="EMBL" id="RPF28857.1"/>
    </source>
</evidence>
<dbReference type="OrthoDB" id="165132at2"/>
<proteinExistence type="predicted"/>
<keyword evidence="2" id="KW-0472">Membrane</keyword>
<sequence>MLTARPARPRSSNDDLALVMGMNRLRRGHVDLDAGVEPDLITGTTEDPAGVGRTCRTYTMVGRRSASQLSGSTALLLLVVDVLVAGVFAALVAGSWDLERPVGLLGLLGGAAYVLVVAALNASHLRPRPPGLHRRADLRAVTVSRRGEPACGPGPRSTPLRGREPGPRPPPRTFRSGAPAPTVDMSGSSVPAGDPAPQGGSSR</sequence>
<keyword evidence="2" id="KW-0812">Transmembrane</keyword>